<dbReference type="Proteomes" id="UP001156903">
    <property type="component" value="Unassembled WGS sequence"/>
</dbReference>
<evidence type="ECO:0000259" key="3">
    <source>
        <dbReference type="Pfam" id="PF04412"/>
    </source>
</evidence>
<gene>
    <name evidence="4" type="ORF">GCM10007935_35620</name>
</gene>
<dbReference type="RefSeq" id="WP_284308915.1">
    <property type="nucleotide sequence ID" value="NZ_BSPB01000045.1"/>
</dbReference>
<evidence type="ECO:0000256" key="1">
    <source>
        <dbReference type="ARBA" id="ARBA00023004"/>
    </source>
</evidence>
<evidence type="ECO:0000313" key="5">
    <source>
        <dbReference type="Proteomes" id="UP001156903"/>
    </source>
</evidence>
<evidence type="ECO:0000313" key="4">
    <source>
        <dbReference type="EMBL" id="GLS16122.1"/>
    </source>
</evidence>
<dbReference type="EMBL" id="BSPB01000045">
    <property type="protein sequence ID" value="GLS16122.1"/>
    <property type="molecule type" value="Genomic_DNA"/>
</dbReference>
<dbReference type="Gene3D" id="3.30.499.10">
    <property type="entry name" value="Aconitase, domain 3"/>
    <property type="match status" value="1"/>
</dbReference>
<dbReference type="InterPro" id="IPR007506">
    <property type="entry name" value="PMDh-L-like_dom"/>
</dbReference>
<feature type="domain" description="Phosphomevalonate dehydratase large subunit-like" evidence="3">
    <location>
        <begin position="1"/>
        <end position="415"/>
    </location>
</feature>
<dbReference type="InterPro" id="IPR036008">
    <property type="entry name" value="Aconitase_4Fe-4S_dom"/>
</dbReference>
<dbReference type="SUPFAM" id="SSF53732">
    <property type="entry name" value="Aconitase iron-sulfur domain"/>
    <property type="match status" value="1"/>
</dbReference>
<sequence length="427" mass="46764">MRLTDDEQAMLDGRDGPAVQRAMDLLLRYGRALGAERLVETNNVVASISATTPFMRDYARQRGGMDGVFSEFSLDSDDVVPIPRVRAFTTHVQLGFDPGNAALMGVDEQTVRFYQQGEAYITGLGVQATNTCTPYQVGNIPTRGEHCAWMESSAVIYCNSVIGARTNTEGRESVGAAMLTGRIPYWGYHLDENRRGTHHIQLAVPVESTADWGLLGYWIGEQVQDRVPVVEGIGKLPNLARLKHFGASASSSGGVEMYHLVGVTPEAPSVAQAFGGNYPVAQLRYGERERRDAWEKLNHTGRDTQVDYVMLGCPHYTIEQIWEAARLLEGRKVHADCELWIFTPRAIKSLADRNGYTRIIEDAGGHLLTDSCSAMSRAAPKGTRVVALDSAKQAHYLPAILGVQAWFGDLAECIDAACTGRWNGGLS</sequence>
<evidence type="ECO:0000256" key="2">
    <source>
        <dbReference type="ARBA" id="ARBA00023239"/>
    </source>
</evidence>
<protein>
    <recommendedName>
        <fullName evidence="3">Phosphomevalonate dehydratase large subunit-like domain-containing protein</fullName>
    </recommendedName>
</protein>
<dbReference type="PANTHER" id="PTHR36577">
    <property type="entry name" value="DUF521 DOMAIN PROTEIN (AFU_ORTHOLOGUE AFUA_6G00490)"/>
    <property type="match status" value="1"/>
</dbReference>
<reference evidence="5" key="1">
    <citation type="journal article" date="2019" name="Int. J. Syst. Evol. Microbiol.">
        <title>The Global Catalogue of Microorganisms (GCM) 10K type strain sequencing project: providing services to taxonomists for standard genome sequencing and annotation.</title>
        <authorList>
            <consortium name="The Broad Institute Genomics Platform"/>
            <consortium name="The Broad Institute Genome Sequencing Center for Infectious Disease"/>
            <person name="Wu L."/>
            <person name="Ma J."/>
        </authorList>
    </citation>
    <scope>NUCLEOTIDE SEQUENCE [LARGE SCALE GENOMIC DNA]</scope>
    <source>
        <strain evidence="5">NBRC 109341</strain>
    </source>
</reference>
<keyword evidence="5" id="KW-1185">Reference proteome</keyword>
<proteinExistence type="predicted"/>
<keyword evidence="1" id="KW-0408">Iron</keyword>
<dbReference type="InterPro" id="IPR015931">
    <property type="entry name" value="Acnase/IPM_dHydase_lsu_aba_1/3"/>
</dbReference>
<name>A0ABQ6CD27_9BURK</name>
<dbReference type="PANTHER" id="PTHR36577:SF3">
    <property type="entry name" value="DUF521 DOMAIN PROTEIN (AFU_ORTHOLOGUE AFUA_6G00490)"/>
    <property type="match status" value="1"/>
</dbReference>
<accession>A0ABQ6CD27</accession>
<keyword evidence="2" id="KW-0456">Lyase</keyword>
<organism evidence="4 5">
    <name type="scientific">Hydrogenophaga electricum</name>
    <dbReference type="NCBI Taxonomy" id="1230953"/>
    <lineage>
        <taxon>Bacteria</taxon>
        <taxon>Pseudomonadati</taxon>
        <taxon>Pseudomonadota</taxon>
        <taxon>Betaproteobacteria</taxon>
        <taxon>Burkholderiales</taxon>
        <taxon>Comamonadaceae</taxon>
        <taxon>Hydrogenophaga</taxon>
    </lineage>
</organism>
<comment type="caution">
    <text evidence="4">The sequence shown here is derived from an EMBL/GenBank/DDBJ whole genome shotgun (WGS) entry which is preliminary data.</text>
</comment>
<dbReference type="Pfam" id="PF04412">
    <property type="entry name" value="AcnX"/>
    <property type="match status" value="1"/>
</dbReference>